<keyword evidence="3 5" id="KW-0808">Transferase</keyword>
<dbReference type="NCBIfam" id="TIGR00460">
    <property type="entry name" value="fmt"/>
    <property type="match status" value="1"/>
</dbReference>
<dbReference type="EC" id="2.1.2.9" evidence="2 5"/>
<dbReference type="PROSITE" id="PS00373">
    <property type="entry name" value="GART"/>
    <property type="match status" value="1"/>
</dbReference>
<evidence type="ECO:0000256" key="2">
    <source>
        <dbReference type="ARBA" id="ARBA00012261"/>
    </source>
</evidence>
<keyword evidence="4 5" id="KW-0648">Protein biosynthesis</keyword>
<dbReference type="RefSeq" id="WP_123174588.1">
    <property type="nucleotide sequence ID" value="NZ_QWDD01000001.1"/>
</dbReference>
<comment type="catalytic activity">
    <reaction evidence="5">
        <text>L-methionyl-tRNA(fMet) + (6R)-10-formyltetrahydrofolate = N-formyl-L-methionyl-tRNA(fMet) + (6S)-5,6,7,8-tetrahydrofolate + H(+)</text>
        <dbReference type="Rhea" id="RHEA:24380"/>
        <dbReference type="Rhea" id="RHEA-COMP:9952"/>
        <dbReference type="Rhea" id="RHEA-COMP:9953"/>
        <dbReference type="ChEBI" id="CHEBI:15378"/>
        <dbReference type="ChEBI" id="CHEBI:57453"/>
        <dbReference type="ChEBI" id="CHEBI:78530"/>
        <dbReference type="ChEBI" id="CHEBI:78844"/>
        <dbReference type="ChEBI" id="CHEBI:195366"/>
        <dbReference type="EC" id="2.1.2.9"/>
    </reaction>
</comment>
<evidence type="ECO:0000259" key="7">
    <source>
        <dbReference type="Pfam" id="PF02911"/>
    </source>
</evidence>
<dbReference type="EMBL" id="QWDD01000001">
    <property type="protein sequence ID" value="RNJ48590.1"/>
    <property type="molecule type" value="Genomic_DNA"/>
</dbReference>
<dbReference type="HAMAP" id="MF_00182">
    <property type="entry name" value="Formyl_trans"/>
    <property type="match status" value="1"/>
</dbReference>
<feature type="binding site" evidence="5">
    <location>
        <begin position="109"/>
        <end position="112"/>
    </location>
    <ligand>
        <name>(6S)-5,6,7,8-tetrahydrofolate</name>
        <dbReference type="ChEBI" id="CHEBI:57453"/>
    </ligand>
</feature>
<evidence type="ECO:0000313" key="8">
    <source>
        <dbReference type="EMBL" id="RNJ48590.1"/>
    </source>
</evidence>
<dbReference type="OrthoDB" id="9802815at2"/>
<dbReference type="Pfam" id="PF02911">
    <property type="entry name" value="Formyl_trans_C"/>
    <property type="match status" value="1"/>
</dbReference>
<protein>
    <recommendedName>
        <fullName evidence="2 5">Methionyl-tRNA formyltransferase</fullName>
        <ecNumber evidence="2 5">2.1.2.9</ecNumber>
    </recommendedName>
</protein>
<comment type="caution">
    <text evidence="8">The sequence shown here is derived from an EMBL/GenBank/DDBJ whole genome shotgun (WGS) entry which is preliminary data.</text>
</comment>
<keyword evidence="9" id="KW-1185">Reference proteome</keyword>
<comment type="function">
    <text evidence="5">Attaches a formyl group to the free amino group of methionyl-tRNA(fMet). The formyl group appears to play a dual role in the initiator identity of N-formylmethionyl-tRNA by promoting its recognition by IF2 and preventing the misappropriation of this tRNA by the elongation apparatus.</text>
</comment>
<comment type="similarity">
    <text evidence="1 5">Belongs to the Fmt family.</text>
</comment>
<evidence type="ECO:0000259" key="6">
    <source>
        <dbReference type="Pfam" id="PF00551"/>
    </source>
</evidence>
<feature type="domain" description="Formyl transferase N-terminal" evidence="6">
    <location>
        <begin position="1"/>
        <end position="180"/>
    </location>
</feature>
<accession>A0A3M9XNZ0</accession>
<dbReference type="Gene3D" id="3.40.50.12230">
    <property type="match status" value="1"/>
</dbReference>
<dbReference type="CDD" id="cd08704">
    <property type="entry name" value="Met_tRNA_FMT_C"/>
    <property type="match status" value="1"/>
</dbReference>
<evidence type="ECO:0000256" key="4">
    <source>
        <dbReference type="ARBA" id="ARBA00022917"/>
    </source>
</evidence>
<organism evidence="8 9">
    <name type="scientific">Methylocystis hirsuta</name>
    <dbReference type="NCBI Taxonomy" id="369798"/>
    <lineage>
        <taxon>Bacteria</taxon>
        <taxon>Pseudomonadati</taxon>
        <taxon>Pseudomonadota</taxon>
        <taxon>Alphaproteobacteria</taxon>
        <taxon>Hyphomicrobiales</taxon>
        <taxon>Methylocystaceae</taxon>
        <taxon>Methylocystis</taxon>
    </lineage>
</organism>
<sequence>MRVVFMGTPDFAARLLKEIISRGHEIAAVYTQPPRPAGRGMAEKKSAVHLLAESFGLPVRSPKSLKGADAQADFAALDADVAVVAAYGLLLPQPILDSPRYGCLNLHGSLLPRWRGAAPIQRAIMAGDAESGVMVMKMEAGLDTGPVALTAKTPIGAEMTAGELHDRLAELGAPLMAQALDLLAKDELRFTPQAEDGACYARKIEKAEARIDWRRSAQDVHDLVRGLSPFPGAFFEADLGRGVERVKVLRTRVEEGAGAPGAALDDAGLIACGAGALRLLRVQRAGKGEMGIEEFLRGRKLGLGSVLVPRARGGGDVP</sequence>
<dbReference type="InterPro" id="IPR002376">
    <property type="entry name" value="Formyl_transf_N"/>
</dbReference>
<dbReference type="InterPro" id="IPR036477">
    <property type="entry name" value="Formyl_transf_N_sf"/>
</dbReference>
<gene>
    <name evidence="5" type="primary">fmt</name>
    <name evidence="8" type="ORF">D1O30_02060</name>
</gene>
<dbReference type="Pfam" id="PF00551">
    <property type="entry name" value="Formyl_trans_N"/>
    <property type="match status" value="1"/>
</dbReference>
<dbReference type="CDD" id="cd08646">
    <property type="entry name" value="FMT_core_Met-tRNA-FMT_N"/>
    <property type="match status" value="1"/>
</dbReference>
<dbReference type="PANTHER" id="PTHR11138">
    <property type="entry name" value="METHIONYL-TRNA FORMYLTRANSFERASE"/>
    <property type="match status" value="1"/>
</dbReference>
<dbReference type="PANTHER" id="PTHR11138:SF5">
    <property type="entry name" value="METHIONYL-TRNA FORMYLTRANSFERASE, MITOCHONDRIAL"/>
    <property type="match status" value="1"/>
</dbReference>
<evidence type="ECO:0000256" key="3">
    <source>
        <dbReference type="ARBA" id="ARBA00022679"/>
    </source>
</evidence>
<evidence type="ECO:0000313" key="9">
    <source>
        <dbReference type="Proteomes" id="UP000268623"/>
    </source>
</evidence>
<dbReference type="Proteomes" id="UP000268623">
    <property type="component" value="Unassembled WGS sequence"/>
</dbReference>
<dbReference type="InterPro" id="IPR005794">
    <property type="entry name" value="Fmt"/>
</dbReference>
<dbReference type="SUPFAM" id="SSF50486">
    <property type="entry name" value="FMT C-terminal domain-like"/>
    <property type="match status" value="1"/>
</dbReference>
<evidence type="ECO:0000256" key="1">
    <source>
        <dbReference type="ARBA" id="ARBA00010699"/>
    </source>
</evidence>
<dbReference type="InterPro" id="IPR001555">
    <property type="entry name" value="GART_AS"/>
</dbReference>
<evidence type="ECO:0000256" key="5">
    <source>
        <dbReference type="HAMAP-Rule" id="MF_00182"/>
    </source>
</evidence>
<dbReference type="InterPro" id="IPR011034">
    <property type="entry name" value="Formyl_transferase-like_C_sf"/>
</dbReference>
<dbReference type="InterPro" id="IPR044135">
    <property type="entry name" value="Met-tRNA-FMT_C"/>
</dbReference>
<dbReference type="AlphaFoldDB" id="A0A3M9XNZ0"/>
<dbReference type="GO" id="GO:0004479">
    <property type="term" value="F:methionyl-tRNA formyltransferase activity"/>
    <property type="evidence" value="ECO:0007669"/>
    <property type="project" value="UniProtKB-UniRule"/>
</dbReference>
<dbReference type="GO" id="GO:0005829">
    <property type="term" value="C:cytosol"/>
    <property type="evidence" value="ECO:0007669"/>
    <property type="project" value="TreeGrafter"/>
</dbReference>
<dbReference type="SUPFAM" id="SSF53328">
    <property type="entry name" value="Formyltransferase"/>
    <property type="match status" value="1"/>
</dbReference>
<feature type="domain" description="Formyl transferase C-terminal" evidence="7">
    <location>
        <begin position="203"/>
        <end position="299"/>
    </location>
</feature>
<reference evidence="8 9" key="1">
    <citation type="submission" date="2018-08" db="EMBL/GenBank/DDBJ databases">
        <title>Genome sequence of Methylocystis hirsuta CSC1, a methanotroph able to accumulate PHAs.</title>
        <authorList>
            <person name="Bordel S."/>
            <person name="Rodriguez E."/>
            <person name="Gancedo J."/>
            <person name="Munoz R."/>
        </authorList>
    </citation>
    <scope>NUCLEOTIDE SEQUENCE [LARGE SCALE GENOMIC DNA]</scope>
    <source>
        <strain evidence="8 9">CSC1</strain>
    </source>
</reference>
<dbReference type="InterPro" id="IPR005793">
    <property type="entry name" value="Formyl_trans_C"/>
</dbReference>
<dbReference type="InterPro" id="IPR041711">
    <property type="entry name" value="Met-tRNA-FMT_N"/>
</dbReference>
<proteinExistence type="inferred from homology"/>
<name>A0A3M9XNZ0_9HYPH</name>